<dbReference type="PROSITE" id="PS01066">
    <property type="entry name" value="UPP_SYNTHASE"/>
    <property type="match status" value="1"/>
</dbReference>
<gene>
    <name evidence="4" type="ORF">TrCOL_g8511</name>
</gene>
<evidence type="ECO:0000256" key="2">
    <source>
        <dbReference type="ARBA" id="ARBA00022679"/>
    </source>
</evidence>
<dbReference type="GO" id="GO:0045547">
    <property type="term" value="F:ditrans,polycis-polyprenyl diphosphate synthase [(2E,6E)-farnesyl diphosphate specific] activity"/>
    <property type="evidence" value="ECO:0007669"/>
    <property type="project" value="TreeGrafter"/>
</dbReference>
<dbReference type="GO" id="GO:0005783">
    <property type="term" value="C:endoplasmic reticulum"/>
    <property type="evidence" value="ECO:0007669"/>
    <property type="project" value="TreeGrafter"/>
</dbReference>
<evidence type="ECO:0000256" key="3">
    <source>
        <dbReference type="SAM" id="MobiDB-lite"/>
    </source>
</evidence>
<dbReference type="HAMAP" id="MF_01139">
    <property type="entry name" value="ISPT"/>
    <property type="match status" value="1"/>
</dbReference>
<dbReference type="InterPro" id="IPR036424">
    <property type="entry name" value="UPP_synth-like_sf"/>
</dbReference>
<dbReference type="SUPFAM" id="SSF64005">
    <property type="entry name" value="Undecaprenyl diphosphate synthase"/>
    <property type="match status" value="1"/>
</dbReference>
<dbReference type="OrthoDB" id="4173905at2759"/>
<dbReference type="Gene3D" id="3.40.1180.10">
    <property type="entry name" value="Decaprenyl diphosphate synthase-like"/>
    <property type="match status" value="1"/>
</dbReference>
<feature type="region of interest" description="Disordered" evidence="3">
    <location>
        <begin position="201"/>
        <end position="223"/>
    </location>
</feature>
<proteinExistence type="inferred from homology"/>
<evidence type="ECO:0000313" key="4">
    <source>
        <dbReference type="EMBL" id="GMI24226.1"/>
    </source>
</evidence>
<keyword evidence="2" id="KW-0808">Transferase</keyword>
<dbReference type="PANTHER" id="PTHR10291:SF43">
    <property type="entry name" value="DEHYDRODOLICHYL DIPHOSPHATE SYNTHASE COMPLEX SUBUNIT DHDDS"/>
    <property type="match status" value="1"/>
</dbReference>
<dbReference type="CDD" id="cd00475">
    <property type="entry name" value="Cis_IPPS"/>
    <property type="match status" value="1"/>
</dbReference>
<dbReference type="InterPro" id="IPR018520">
    <property type="entry name" value="UPP_synth-like_CS"/>
</dbReference>
<accession>A0A9W7FZ92</accession>
<comment type="similarity">
    <text evidence="1">Belongs to the UPP synthase family.</text>
</comment>
<dbReference type="PANTHER" id="PTHR10291">
    <property type="entry name" value="DEHYDRODOLICHYL DIPHOSPHATE SYNTHASE FAMILY MEMBER"/>
    <property type="match status" value="1"/>
</dbReference>
<name>A0A9W7FZ92_9STRA</name>
<evidence type="ECO:0000256" key="1">
    <source>
        <dbReference type="ARBA" id="ARBA00005432"/>
    </source>
</evidence>
<keyword evidence="5" id="KW-1185">Reference proteome</keyword>
<organism evidence="4 5">
    <name type="scientific">Triparma columacea</name>
    <dbReference type="NCBI Taxonomy" id="722753"/>
    <lineage>
        <taxon>Eukaryota</taxon>
        <taxon>Sar</taxon>
        <taxon>Stramenopiles</taxon>
        <taxon>Ochrophyta</taxon>
        <taxon>Bolidophyceae</taxon>
        <taxon>Parmales</taxon>
        <taxon>Triparmaceae</taxon>
        <taxon>Triparma</taxon>
    </lineage>
</organism>
<evidence type="ECO:0008006" key="6">
    <source>
        <dbReference type="Google" id="ProtNLM"/>
    </source>
</evidence>
<dbReference type="InterPro" id="IPR001441">
    <property type="entry name" value="UPP_synth-like"/>
</dbReference>
<dbReference type="Proteomes" id="UP001165065">
    <property type="component" value="Unassembled WGS sequence"/>
</dbReference>
<sequence length="282" mass="31634">MAVIMDGNRRYGKKIYGEGGGGVGGGGMGDVIVDLPKNYLRGHYDGGLKLESFIRWCVAFRNERPPSQQLKFLTVYAFSTENYGRSRRELDALHAIFLRFTSALEEKAGELNLRVNVYSTDGLAGMPENVREAFKNLVNATSSNTGLNLNICAGYGGRMEILNAAKAIASEAVEDGWSRERIDGLKEEDFERYLEGGRENRSLPHRHNFLQGSPQAAPPPPPVPVDVVVRTSGECRISNFLIWQVAYSELFFLKKTWPEVKEEDFTRIVDEFESGRDRRFGL</sequence>
<evidence type="ECO:0000313" key="5">
    <source>
        <dbReference type="Proteomes" id="UP001165065"/>
    </source>
</evidence>
<comment type="caution">
    <text evidence="4">The sequence shown here is derived from an EMBL/GenBank/DDBJ whole genome shotgun (WGS) entry which is preliminary data.</text>
</comment>
<protein>
    <recommendedName>
        <fullName evidence="6">Alkyl transferase</fullName>
    </recommendedName>
</protein>
<dbReference type="GO" id="GO:0016094">
    <property type="term" value="P:polyprenol biosynthetic process"/>
    <property type="evidence" value="ECO:0007669"/>
    <property type="project" value="TreeGrafter"/>
</dbReference>
<dbReference type="EMBL" id="BRYA01000581">
    <property type="protein sequence ID" value="GMI24226.1"/>
    <property type="molecule type" value="Genomic_DNA"/>
</dbReference>
<dbReference type="AlphaFoldDB" id="A0A9W7FZ92"/>
<dbReference type="Pfam" id="PF01255">
    <property type="entry name" value="Prenyltransf"/>
    <property type="match status" value="1"/>
</dbReference>
<reference evidence="5" key="1">
    <citation type="journal article" date="2023" name="Commun. Biol.">
        <title>Genome analysis of Parmales, the sister group of diatoms, reveals the evolutionary specialization of diatoms from phago-mixotrophs to photoautotrophs.</title>
        <authorList>
            <person name="Ban H."/>
            <person name="Sato S."/>
            <person name="Yoshikawa S."/>
            <person name="Yamada K."/>
            <person name="Nakamura Y."/>
            <person name="Ichinomiya M."/>
            <person name="Sato N."/>
            <person name="Blanc-Mathieu R."/>
            <person name="Endo H."/>
            <person name="Kuwata A."/>
            <person name="Ogata H."/>
        </authorList>
    </citation>
    <scope>NUCLEOTIDE SEQUENCE [LARGE SCALE GENOMIC DNA]</scope>
</reference>